<dbReference type="Pfam" id="PF00126">
    <property type="entry name" value="HTH_1"/>
    <property type="match status" value="1"/>
</dbReference>
<proteinExistence type="inferred from homology"/>
<dbReference type="PRINTS" id="PR00039">
    <property type="entry name" value="HTHLYSR"/>
</dbReference>
<dbReference type="InterPro" id="IPR005119">
    <property type="entry name" value="LysR_subst-bd"/>
</dbReference>
<evidence type="ECO:0000313" key="6">
    <source>
        <dbReference type="EMBL" id="VWB92436.1"/>
    </source>
</evidence>
<dbReference type="InterPro" id="IPR000847">
    <property type="entry name" value="LysR_HTH_N"/>
</dbReference>
<dbReference type="AlphaFoldDB" id="A0A6P2NGM9"/>
<keyword evidence="2" id="KW-0805">Transcription regulation</keyword>
<sequence>MLGSAIKSVNYVMSIGIIQTMDIRQVDLNLLKVFDALLKKRHVTQAGVSIGLSQPAMSYALSKLRELFEDPLFVRTGHGMEPTPRAQALGDPVARLLDLVQTEILPMPEFRPAESSRNFVLCMSDIGEMVFLPRLQSYLDKTAPHVSIKTVALSMPELEEGLASGDVDVAIGYFPGLNSESLKRKALYRHSYLCIARDDHPEIGDTLSLEQYRAAQHVLVHPEGREQDVLARTHERLGIRVNVRFSVPRFIGVPFVVAGSDMIAAVPQAVGRRFAEFVNVKLLPLPFPAPTYELHLHWHPRFHHEPANRWIRDAMSELVKGPLQHEPLPNTKRMRLTRTR</sequence>
<dbReference type="SUPFAM" id="SSF46785">
    <property type="entry name" value="Winged helix' DNA-binding domain"/>
    <property type="match status" value="1"/>
</dbReference>
<dbReference type="PANTHER" id="PTHR30118">
    <property type="entry name" value="HTH-TYPE TRANSCRIPTIONAL REGULATOR LEUO-RELATED"/>
    <property type="match status" value="1"/>
</dbReference>
<name>A0A6P2NGM9_9BURK</name>
<dbReference type="PROSITE" id="PS50931">
    <property type="entry name" value="HTH_LYSR"/>
    <property type="match status" value="1"/>
</dbReference>
<evidence type="ECO:0000256" key="2">
    <source>
        <dbReference type="ARBA" id="ARBA00023015"/>
    </source>
</evidence>
<dbReference type="SUPFAM" id="SSF53850">
    <property type="entry name" value="Periplasmic binding protein-like II"/>
    <property type="match status" value="1"/>
</dbReference>
<dbReference type="EMBL" id="CABVPL010000037">
    <property type="protein sequence ID" value="VWB92436.1"/>
    <property type="molecule type" value="Genomic_DNA"/>
</dbReference>
<dbReference type="GO" id="GO:0003677">
    <property type="term" value="F:DNA binding"/>
    <property type="evidence" value="ECO:0007669"/>
    <property type="project" value="UniProtKB-KW"/>
</dbReference>
<dbReference type="Gene3D" id="3.40.190.10">
    <property type="entry name" value="Periplasmic binding protein-like II"/>
    <property type="match status" value="2"/>
</dbReference>
<comment type="similarity">
    <text evidence="1">Belongs to the LysR transcriptional regulatory family.</text>
</comment>
<dbReference type="PANTHER" id="PTHR30118:SF15">
    <property type="entry name" value="TRANSCRIPTIONAL REGULATORY PROTEIN"/>
    <property type="match status" value="1"/>
</dbReference>
<evidence type="ECO:0000313" key="7">
    <source>
        <dbReference type="Proteomes" id="UP000494222"/>
    </source>
</evidence>
<dbReference type="Proteomes" id="UP000494222">
    <property type="component" value="Unassembled WGS sequence"/>
</dbReference>
<gene>
    <name evidence="6" type="ORF">BLA24064_04394</name>
</gene>
<organism evidence="6 7">
    <name type="scientific">Burkholderia latens</name>
    <dbReference type="NCBI Taxonomy" id="488446"/>
    <lineage>
        <taxon>Bacteria</taxon>
        <taxon>Pseudomonadati</taxon>
        <taxon>Pseudomonadota</taxon>
        <taxon>Betaproteobacteria</taxon>
        <taxon>Burkholderiales</taxon>
        <taxon>Burkholderiaceae</taxon>
        <taxon>Burkholderia</taxon>
        <taxon>Burkholderia cepacia complex</taxon>
    </lineage>
</organism>
<dbReference type="Pfam" id="PF03466">
    <property type="entry name" value="LysR_substrate"/>
    <property type="match status" value="1"/>
</dbReference>
<dbReference type="CDD" id="cd08459">
    <property type="entry name" value="PBP2_DntR_NahR_LinR_like"/>
    <property type="match status" value="1"/>
</dbReference>
<feature type="domain" description="HTH lysR-type" evidence="5">
    <location>
        <begin position="26"/>
        <end position="83"/>
    </location>
</feature>
<evidence type="ECO:0000256" key="1">
    <source>
        <dbReference type="ARBA" id="ARBA00009437"/>
    </source>
</evidence>
<evidence type="ECO:0000256" key="4">
    <source>
        <dbReference type="ARBA" id="ARBA00023163"/>
    </source>
</evidence>
<dbReference type="Gene3D" id="1.10.10.10">
    <property type="entry name" value="Winged helix-like DNA-binding domain superfamily/Winged helix DNA-binding domain"/>
    <property type="match status" value="1"/>
</dbReference>
<dbReference type="InterPro" id="IPR036388">
    <property type="entry name" value="WH-like_DNA-bd_sf"/>
</dbReference>
<dbReference type="InterPro" id="IPR036390">
    <property type="entry name" value="WH_DNA-bd_sf"/>
</dbReference>
<protein>
    <submittedName>
        <fullName evidence="6">LysR family transcriptional regulator</fullName>
    </submittedName>
</protein>
<accession>A0A6P2NGM9</accession>
<keyword evidence="4" id="KW-0804">Transcription</keyword>
<evidence type="ECO:0000256" key="3">
    <source>
        <dbReference type="ARBA" id="ARBA00023125"/>
    </source>
</evidence>
<dbReference type="GO" id="GO:0003700">
    <property type="term" value="F:DNA-binding transcription factor activity"/>
    <property type="evidence" value="ECO:0007669"/>
    <property type="project" value="InterPro"/>
</dbReference>
<dbReference type="InterPro" id="IPR050389">
    <property type="entry name" value="LysR-type_TF"/>
</dbReference>
<reference evidence="6 7" key="1">
    <citation type="submission" date="2019-09" db="EMBL/GenBank/DDBJ databases">
        <authorList>
            <person name="Depoorter E."/>
        </authorList>
    </citation>
    <scope>NUCLEOTIDE SEQUENCE [LARGE SCALE GENOMIC DNA]</scope>
    <source>
        <strain evidence="6">LMG 24064</strain>
    </source>
</reference>
<keyword evidence="3" id="KW-0238">DNA-binding</keyword>
<evidence type="ECO:0000259" key="5">
    <source>
        <dbReference type="PROSITE" id="PS50931"/>
    </source>
</evidence>